<evidence type="ECO:0000256" key="5">
    <source>
        <dbReference type="ARBA" id="ARBA00022679"/>
    </source>
</evidence>
<dbReference type="SMART" id="SM00388">
    <property type="entry name" value="HisKA"/>
    <property type="match status" value="1"/>
</dbReference>
<dbReference type="Pfam" id="PF00512">
    <property type="entry name" value="HisKA"/>
    <property type="match status" value="1"/>
</dbReference>
<evidence type="ECO:0000256" key="9">
    <source>
        <dbReference type="ARBA" id="ARBA00023136"/>
    </source>
</evidence>
<dbReference type="InterPro" id="IPR003661">
    <property type="entry name" value="HisK_dim/P_dom"/>
</dbReference>
<dbReference type="InterPro" id="IPR036097">
    <property type="entry name" value="HisK_dim/P_sf"/>
</dbReference>
<reference evidence="12 13" key="1">
    <citation type="journal article" date="2017" name="Syst. Appl. Microbiol.">
        <title>Lebetimonas natsushimae sp. nov., a novel strictly anaerobic, moderately thermophilic chemoautotroph isolated from a deep-sea hydrothermal vent polychaete nest in the Mid-Okinawa Trough.</title>
        <authorList>
            <person name="Nagata R."/>
            <person name="Takaki Y."/>
            <person name="Tame A."/>
            <person name="Nunoura T."/>
            <person name="Muto H."/>
            <person name="Mino S."/>
            <person name="Sawayama S."/>
            <person name="Takai K."/>
            <person name="Nakagawa S."/>
        </authorList>
    </citation>
    <scope>NUCLEOTIDE SEQUENCE [LARGE SCALE GENOMIC DNA]</scope>
    <source>
        <strain evidence="12 13">HS1857</strain>
    </source>
</reference>
<evidence type="ECO:0000256" key="2">
    <source>
        <dbReference type="ARBA" id="ARBA00004141"/>
    </source>
</evidence>
<protein>
    <recommendedName>
        <fullName evidence="3">histidine kinase</fullName>
        <ecNumber evidence="3">2.7.13.3</ecNumber>
    </recommendedName>
</protein>
<dbReference type="InterPro" id="IPR050398">
    <property type="entry name" value="HssS/ArlS-like"/>
</dbReference>
<dbReference type="SUPFAM" id="SSF47384">
    <property type="entry name" value="Homodimeric domain of signal transducing histidine kinase"/>
    <property type="match status" value="1"/>
</dbReference>
<dbReference type="InterPro" id="IPR005467">
    <property type="entry name" value="His_kinase_dom"/>
</dbReference>
<dbReference type="InterPro" id="IPR003594">
    <property type="entry name" value="HATPase_dom"/>
</dbReference>
<dbReference type="RefSeq" id="WP_096260155.1">
    <property type="nucleotide sequence ID" value="NZ_BDME01000007.1"/>
</dbReference>
<evidence type="ECO:0000256" key="8">
    <source>
        <dbReference type="ARBA" id="ARBA00022989"/>
    </source>
</evidence>
<keyword evidence="9 10" id="KW-0472">Membrane</keyword>
<dbReference type="EC" id="2.7.13.3" evidence="3"/>
<dbReference type="GO" id="GO:0016020">
    <property type="term" value="C:membrane"/>
    <property type="evidence" value="ECO:0007669"/>
    <property type="project" value="UniProtKB-SubCell"/>
</dbReference>
<sequence>MLKHKFSINELLFFFFFFFFLIISLIVYAQYFKAKEILFNNFVNKHKIEALTIKDKFKNIFDKSLYIYKIHEKINIKNTFRLNGFYKNGKFNIQKASKILNSTLDIGKYEIFQIDRNYKIINGTYTPDIGYDLGKFPAFRKILDDVFNEKKKIDISPIYLDVASKNLKQYYLTRSYDGKYLLQLAYVLDIYPKLKEIYHFVKPAIKDLKLYLVSKYLIYPVNFEKRFDKKLPLNKIWAFSKNFLLYFSEDKDIAKKSSIEIMDYIINIFKKHNNIIYKLEDNSLKMFVLVNGIVNNKDNRLIIEMDFDLTSLKQSQKKLFENFLIILILITFFILFFYFFAKKYFIKNINLLVNAFKERKKCQMKDSFIKELAELKSNYNMLFKQLNDEINKNRQLLYLNRRFIVDTIHQIRTPLNVILLNIELLRDSCNEEEILDEIDAAVSMLSNSYEDLAYISSNNVVEYKPENIDVSEVLKERIDFFGRIAKSHNKKFICEIDNNLFFIINKIELERIIDNNISNSIKYSKGEDIFISLKKEKNKYILKFETLGDKIKDSKNIFEKNYREHTHKRGLGIGLNIVKQICEKYNIKYMHYYQNSKNVFEYHFMLKF</sequence>
<organism evidence="12 13">
    <name type="scientific">Lebetimonas natsushimae</name>
    <dbReference type="NCBI Taxonomy" id="1936991"/>
    <lineage>
        <taxon>Bacteria</taxon>
        <taxon>Pseudomonadati</taxon>
        <taxon>Campylobacterota</taxon>
        <taxon>Epsilonproteobacteria</taxon>
        <taxon>Nautiliales</taxon>
        <taxon>Nautiliaceae</taxon>
        <taxon>Lebetimonas</taxon>
    </lineage>
</organism>
<dbReference type="GO" id="GO:0000155">
    <property type="term" value="F:phosphorelay sensor kinase activity"/>
    <property type="evidence" value="ECO:0007669"/>
    <property type="project" value="InterPro"/>
</dbReference>
<evidence type="ECO:0000256" key="7">
    <source>
        <dbReference type="ARBA" id="ARBA00022777"/>
    </source>
</evidence>
<accession>A0A292YID2</accession>
<comment type="subcellular location">
    <subcellularLocation>
        <location evidence="2">Membrane</location>
        <topology evidence="2">Multi-pass membrane protein</topology>
    </subcellularLocation>
</comment>
<evidence type="ECO:0000256" key="3">
    <source>
        <dbReference type="ARBA" id="ARBA00012438"/>
    </source>
</evidence>
<feature type="domain" description="Histidine kinase" evidence="11">
    <location>
        <begin position="406"/>
        <end position="608"/>
    </location>
</feature>
<dbReference type="PANTHER" id="PTHR45528:SF9">
    <property type="entry name" value="SENSOR HISTIDINE KINASE YBDK"/>
    <property type="match status" value="1"/>
</dbReference>
<evidence type="ECO:0000256" key="6">
    <source>
        <dbReference type="ARBA" id="ARBA00022692"/>
    </source>
</evidence>
<comment type="caution">
    <text evidence="12">The sequence shown here is derived from an EMBL/GenBank/DDBJ whole genome shotgun (WGS) entry which is preliminary data.</text>
</comment>
<dbReference type="PANTHER" id="PTHR45528">
    <property type="entry name" value="SENSOR HISTIDINE KINASE CPXA"/>
    <property type="match status" value="1"/>
</dbReference>
<keyword evidence="8 10" id="KW-1133">Transmembrane helix</keyword>
<evidence type="ECO:0000256" key="1">
    <source>
        <dbReference type="ARBA" id="ARBA00000085"/>
    </source>
</evidence>
<feature type="transmembrane region" description="Helical" evidence="10">
    <location>
        <begin position="12"/>
        <end position="31"/>
    </location>
</feature>
<keyword evidence="7" id="KW-0418">Kinase</keyword>
<feature type="transmembrane region" description="Helical" evidence="10">
    <location>
        <begin position="323"/>
        <end position="341"/>
    </location>
</feature>
<comment type="catalytic activity">
    <reaction evidence="1">
        <text>ATP + protein L-histidine = ADP + protein N-phospho-L-histidine.</text>
        <dbReference type="EC" id="2.7.13.3"/>
    </reaction>
</comment>
<name>A0A292YID2_9BACT</name>
<dbReference type="PROSITE" id="PS50109">
    <property type="entry name" value="HIS_KIN"/>
    <property type="match status" value="1"/>
</dbReference>
<dbReference type="Gene3D" id="1.10.287.130">
    <property type="match status" value="1"/>
</dbReference>
<evidence type="ECO:0000313" key="13">
    <source>
        <dbReference type="Proteomes" id="UP000217944"/>
    </source>
</evidence>
<keyword evidence="4" id="KW-0597">Phosphoprotein</keyword>
<evidence type="ECO:0000313" key="12">
    <source>
        <dbReference type="EMBL" id="GAX88330.1"/>
    </source>
</evidence>
<gene>
    <name evidence="12" type="ORF">LNAT_P1626</name>
</gene>
<dbReference type="SUPFAM" id="SSF55874">
    <property type="entry name" value="ATPase domain of HSP90 chaperone/DNA topoisomerase II/histidine kinase"/>
    <property type="match status" value="1"/>
</dbReference>
<dbReference type="EMBL" id="BDME01000007">
    <property type="protein sequence ID" value="GAX88330.1"/>
    <property type="molecule type" value="Genomic_DNA"/>
</dbReference>
<dbReference type="CDD" id="cd00082">
    <property type="entry name" value="HisKA"/>
    <property type="match status" value="1"/>
</dbReference>
<dbReference type="Proteomes" id="UP000217944">
    <property type="component" value="Unassembled WGS sequence"/>
</dbReference>
<evidence type="ECO:0000256" key="4">
    <source>
        <dbReference type="ARBA" id="ARBA00022553"/>
    </source>
</evidence>
<keyword evidence="6 10" id="KW-0812">Transmembrane</keyword>
<evidence type="ECO:0000259" key="11">
    <source>
        <dbReference type="PROSITE" id="PS50109"/>
    </source>
</evidence>
<keyword evidence="5" id="KW-0808">Transferase</keyword>
<proteinExistence type="predicted"/>
<dbReference type="Pfam" id="PF02518">
    <property type="entry name" value="HATPase_c"/>
    <property type="match status" value="1"/>
</dbReference>
<dbReference type="AlphaFoldDB" id="A0A292YID2"/>
<dbReference type="InterPro" id="IPR036890">
    <property type="entry name" value="HATPase_C_sf"/>
</dbReference>
<dbReference type="Gene3D" id="3.30.565.10">
    <property type="entry name" value="Histidine kinase-like ATPase, C-terminal domain"/>
    <property type="match status" value="1"/>
</dbReference>
<evidence type="ECO:0000256" key="10">
    <source>
        <dbReference type="SAM" id="Phobius"/>
    </source>
</evidence>
<keyword evidence="13" id="KW-1185">Reference proteome</keyword>
<dbReference type="OrthoDB" id="5346691at2"/>